<keyword evidence="3" id="KW-1185">Reference proteome</keyword>
<accession>A0A0D0BYI7</accession>
<reference evidence="2 3" key="1">
    <citation type="submission" date="2014-04" db="EMBL/GenBank/DDBJ databases">
        <title>Evolutionary Origins and Diversification of the Mycorrhizal Mutualists.</title>
        <authorList>
            <consortium name="DOE Joint Genome Institute"/>
            <consortium name="Mycorrhizal Genomics Consortium"/>
            <person name="Kohler A."/>
            <person name="Kuo A."/>
            <person name="Nagy L.G."/>
            <person name="Floudas D."/>
            <person name="Copeland A."/>
            <person name="Barry K.W."/>
            <person name="Cichocki N."/>
            <person name="Veneault-Fourrey C."/>
            <person name="LaButti K."/>
            <person name="Lindquist E.A."/>
            <person name="Lipzen A."/>
            <person name="Lundell T."/>
            <person name="Morin E."/>
            <person name="Murat C."/>
            <person name="Riley R."/>
            <person name="Ohm R."/>
            <person name="Sun H."/>
            <person name="Tunlid A."/>
            <person name="Henrissat B."/>
            <person name="Grigoriev I.V."/>
            <person name="Hibbett D.S."/>
            <person name="Martin F."/>
        </authorList>
    </citation>
    <scope>NUCLEOTIDE SEQUENCE [LARGE SCALE GENOMIC DNA]</scope>
    <source>
        <strain evidence="2 3">FD-317 M1</strain>
    </source>
</reference>
<dbReference type="HOGENOM" id="CLU_1518038_0_0_1"/>
<feature type="region of interest" description="Disordered" evidence="1">
    <location>
        <begin position="1"/>
        <end position="47"/>
    </location>
</feature>
<dbReference type="EMBL" id="KN834811">
    <property type="protein sequence ID" value="KIK54914.1"/>
    <property type="molecule type" value="Genomic_DNA"/>
</dbReference>
<proteinExistence type="predicted"/>
<feature type="compositionally biased region" description="Polar residues" evidence="1">
    <location>
        <begin position="1"/>
        <end position="20"/>
    </location>
</feature>
<feature type="compositionally biased region" description="Polar residues" evidence="1">
    <location>
        <begin position="167"/>
        <end position="177"/>
    </location>
</feature>
<organism evidence="2 3">
    <name type="scientific">Collybiopsis luxurians FD-317 M1</name>
    <dbReference type="NCBI Taxonomy" id="944289"/>
    <lineage>
        <taxon>Eukaryota</taxon>
        <taxon>Fungi</taxon>
        <taxon>Dikarya</taxon>
        <taxon>Basidiomycota</taxon>
        <taxon>Agaricomycotina</taxon>
        <taxon>Agaricomycetes</taxon>
        <taxon>Agaricomycetidae</taxon>
        <taxon>Agaricales</taxon>
        <taxon>Marasmiineae</taxon>
        <taxon>Omphalotaceae</taxon>
        <taxon>Collybiopsis</taxon>
        <taxon>Collybiopsis luxurians</taxon>
    </lineage>
</organism>
<evidence type="ECO:0000256" key="1">
    <source>
        <dbReference type="SAM" id="MobiDB-lite"/>
    </source>
</evidence>
<evidence type="ECO:0000313" key="3">
    <source>
        <dbReference type="Proteomes" id="UP000053593"/>
    </source>
</evidence>
<name>A0A0D0BYI7_9AGAR</name>
<feature type="region of interest" description="Disordered" evidence="1">
    <location>
        <begin position="128"/>
        <end position="177"/>
    </location>
</feature>
<gene>
    <name evidence="2" type="ORF">GYMLUDRAFT_249104</name>
</gene>
<protein>
    <submittedName>
        <fullName evidence="2">Uncharacterized protein</fullName>
    </submittedName>
</protein>
<sequence>MKCNVNKVNSKDTLCTSLSSNKRRKKTKAVKNPSASSTLSKDSGPATSSCIDLNLTTATATAAILSPASDSISIVSTTIGPAISLSPGHENPSITESGSLAASATSSSNVLESTVAMSLNESAIATLPTGTPKNAAELEPAAESTFSDHEPTCTLSSGNVPEPAATATLSKANSDSG</sequence>
<evidence type="ECO:0000313" key="2">
    <source>
        <dbReference type="EMBL" id="KIK54914.1"/>
    </source>
</evidence>
<dbReference type="Proteomes" id="UP000053593">
    <property type="component" value="Unassembled WGS sequence"/>
</dbReference>
<feature type="region of interest" description="Disordered" evidence="1">
    <location>
        <begin position="81"/>
        <end position="100"/>
    </location>
</feature>
<feature type="compositionally biased region" description="Polar residues" evidence="1">
    <location>
        <begin position="33"/>
        <end position="47"/>
    </location>
</feature>
<dbReference type="AlphaFoldDB" id="A0A0D0BYI7"/>